<evidence type="ECO:0000256" key="2">
    <source>
        <dbReference type="ARBA" id="ARBA00022603"/>
    </source>
</evidence>
<protein>
    <recommendedName>
        <fullName evidence="5">Protein-lysine N-methyltransferase CEXT_613081</fullName>
        <ecNumber evidence="5">2.1.1.-</ecNumber>
    </recommendedName>
</protein>
<dbReference type="GO" id="GO:0005737">
    <property type="term" value="C:cytoplasm"/>
    <property type="evidence" value="ECO:0007669"/>
    <property type="project" value="UniProtKB-SubCell"/>
</dbReference>
<dbReference type="PANTHER" id="PTHR12843">
    <property type="entry name" value="PROTEIN-LYSINE N-METHYLTRANSFERASE METTL10"/>
    <property type="match status" value="1"/>
</dbReference>
<dbReference type="HAMAP" id="MF_03188">
    <property type="entry name" value="Methyltr_EFM4"/>
    <property type="match status" value="1"/>
</dbReference>
<organism evidence="7 8">
    <name type="scientific">Caerostris extrusa</name>
    <name type="common">Bark spider</name>
    <name type="synonym">Caerostris bankana</name>
    <dbReference type="NCBI Taxonomy" id="172846"/>
    <lineage>
        <taxon>Eukaryota</taxon>
        <taxon>Metazoa</taxon>
        <taxon>Ecdysozoa</taxon>
        <taxon>Arthropoda</taxon>
        <taxon>Chelicerata</taxon>
        <taxon>Arachnida</taxon>
        <taxon>Araneae</taxon>
        <taxon>Araneomorphae</taxon>
        <taxon>Entelegynae</taxon>
        <taxon>Araneoidea</taxon>
        <taxon>Araneidae</taxon>
        <taxon>Caerostris</taxon>
    </lineage>
</organism>
<evidence type="ECO:0000256" key="4">
    <source>
        <dbReference type="ARBA" id="ARBA00022691"/>
    </source>
</evidence>
<keyword evidence="8" id="KW-1185">Reference proteome</keyword>
<feature type="domain" description="Methyltransferase" evidence="6">
    <location>
        <begin position="58"/>
        <end position="181"/>
    </location>
</feature>
<keyword evidence="3 5" id="KW-0808">Transferase</keyword>
<dbReference type="InterPro" id="IPR029063">
    <property type="entry name" value="SAM-dependent_MTases_sf"/>
</dbReference>
<comment type="caution">
    <text evidence="7">The sequence shown here is derived from an EMBL/GenBank/DDBJ whole genome shotgun (WGS) entry which is preliminary data.</text>
</comment>
<comment type="similarity">
    <text evidence="5">Belongs to the class I-like SAM-binding methyltransferase superfamily. EFM4 family.</text>
</comment>
<dbReference type="PANTHER" id="PTHR12843:SF5">
    <property type="entry name" value="EEF1A LYSINE METHYLTRANSFERASE 2"/>
    <property type="match status" value="1"/>
</dbReference>
<evidence type="ECO:0000256" key="5">
    <source>
        <dbReference type="HAMAP-Rule" id="MF_03188"/>
    </source>
</evidence>
<dbReference type="GO" id="GO:0032259">
    <property type="term" value="P:methylation"/>
    <property type="evidence" value="ECO:0007669"/>
    <property type="project" value="UniProtKB-KW"/>
</dbReference>
<dbReference type="GO" id="GO:0016279">
    <property type="term" value="F:protein-lysine N-methyltransferase activity"/>
    <property type="evidence" value="ECO:0007669"/>
    <property type="project" value="UniProtKB-UniRule"/>
</dbReference>
<dbReference type="InterPro" id="IPR026635">
    <property type="entry name" value="Efm4/METTL10"/>
</dbReference>
<dbReference type="Pfam" id="PF13847">
    <property type="entry name" value="Methyltransf_31"/>
    <property type="match status" value="1"/>
</dbReference>
<gene>
    <name evidence="7" type="primary">Eef1akmt2</name>
    <name evidence="7" type="ORF">CEXT_613081</name>
</gene>
<comment type="subcellular location">
    <subcellularLocation>
        <location evidence="5">Cytoplasm</location>
    </subcellularLocation>
</comment>
<evidence type="ECO:0000259" key="6">
    <source>
        <dbReference type="Pfam" id="PF13847"/>
    </source>
</evidence>
<keyword evidence="1 5" id="KW-0963">Cytoplasm</keyword>
<dbReference type="EMBL" id="BPLR01013838">
    <property type="protein sequence ID" value="GIY64167.1"/>
    <property type="molecule type" value="Genomic_DNA"/>
</dbReference>
<accession>A0AAV4V218</accession>
<reference evidence="7 8" key="1">
    <citation type="submission" date="2021-06" db="EMBL/GenBank/DDBJ databases">
        <title>Caerostris extrusa draft genome.</title>
        <authorList>
            <person name="Kono N."/>
            <person name="Arakawa K."/>
        </authorList>
    </citation>
    <scope>NUCLEOTIDE SEQUENCE [LARGE SCALE GENOMIC DNA]</scope>
</reference>
<dbReference type="Proteomes" id="UP001054945">
    <property type="component" value="Unassembled WGS sequence"/>
</dbReference>
<dbReference type="EC" id="2.1.1.-" evidence="5"/>
<evidence type="ECO:0000313" key="8">
    <source>
        <dbReference type="Proteomes" id="UP001054945"/>
    </source>
</evidence>
<proteinExistence type="inferred from homology"/>
<dbReference type="AlphaFoldDB" id="A0AAV4V218"/>
<dbReference type="CDD" id="cd02440">
    <property type="entry name" value="AdoMet_MTases"/>
    <property type="match status" value="1"/>
</dbReference>
<evidence type="ECO:0000256" key="1">
    <source>
        <dbReference type="ARBA" id="ARBA00022490"/>
    </source>
</evidence>
<sequence>MEELSPSSTCELGRREYWSEFYSEELENFEDHGDTGDIWFGKKNVERIVSWLTNKELEKNLPILDVGCGNGMTLVFLAKAGFVDLTGVDYAEEAILLAEKIAQNKNVMNFLEEDSRNFCSKEFSIIIDKGTYDAICLDVKHVEEKRKQYIYQILSLLASDGYFLLFSCNWTKEELLIHFKDFALYDEIEIPSIGFGGKTGQTVTALVMKRAVP</sequence>
<keyword evidence="2 5" id="KW-0489">Methyltransferase</keyword>
<comment type="function">
    <text evidence="5">S-adenosyl-L-methionine-dependent protein-lysine N-methyltransferase that methylates elongation factor 1-alpha.</text>
</comment>
<evidence type="ECO:0000256" key="3">
    <source>
        <dbReference type="ARBA" id="ARBA00022679"/>
    </source>
</evidence>
<dbReference type="SUPFAM" id="SSF53335">
    <property type="entry name" value="S-adenosyl-L-methionine-dependent methyltransferases"/>
    <property type="match status" value="1"/>
</dbReference>
<keyword evidence="4 5" id="KW-0949">S-adenosyl-L-methionine</keyword>
<name>A0AAV4V218_CAEEX</name>
<dbReference type="Gene3D" id="3.40.50.150">
    <property type="entry name" value="Vaccinia Virus protein VP39"/>
    <property type="match status" value="1"/>
</dbReference>
<dbReference type="InterPro" id="IPR025714">
    <property type="entry name" value="Methyltranfer_dom"/>
</dbReference>
<evidence type="ECO:0000313" key="7">
    <source>
        <dbReference type="EMBL" id="GIY64167.1"/>
    </source>
</evidence>